<dbReference type="AlphaFoldDB" id="A0A0E9NBJ9"/>
<keyword evidence="4" id="KW-1185">Reference proteome</keyword>
<dbReference type="GO" id="GO:0001228">
    <property type="term" value="F:DNA-binding transcription activator activity, RNA polymerase II-specific"/>
    <property type="evidence" value="ECO:0007669"/>
    <property type="project" value="TreeGrafter"/>
</dbReference>
<dbReference type="SMART" id="SM00066">
    <property type="entry name" value="GAL4"/>
    <property type="match status" value="1"/>
</dbReference>
<accession>A0A0E9NBJ9</accession>
<feature type="region of interest" description="Disordered" evidence="1">
    <location>
        <begin position="59"/>
        <end position="85"/>
    </location>
</feature>
<comment type="caution">
    <text evidence="3">The sequence shown here is derived from an EMBL/GenBank/DDBJ whole genome shotgun (WGS) entry which is preliminary data.</text>
</comment>
<organism evidence="3 4">
    <name type="scientific">Saitoella complicata (strain BCRC 22490 / CBS 7301 / JCM 7358 / NBRC 10748 / NRRL Y-17804)</name>
    <dbReference type="NCBI Taxonomy" id="698492"/>
    <lineage>
        <taxon>Eukaryota</taxon>
        <taxon>Fungi</taxon>
        <taxon>Dikarya</taxon>
        <taxon>Ascomycota</taxon>
        <taxon>Taphrinomycotina</taxon>
        <taxon>Taphrinomycotina incertae sedis</taxon>
        <taxon>Saitoella</taxon>
    </lineage>
</organism>
<dbReference type="Pfam" id="PF00172">
    <property type="entry name" value="Zn_clus"/>
    <property type="match status" value="1"/>
</dbReference>
<dbReference type="InterPro" id="IPR036864">
    <property type="entry name" value="Zn2-C6_fun-type_DNA-bd_sf"/>
</dbReference>
<evidence type="ECO:0000256" key="1">
    <source>
        <dbReference type="SAM" id="MobiDB-lite"/>
    </source>
</evidence>
<dbReference type="PANTHER" id="PTHR47784">
    <property type="entry name" value="STEROL UPTAKE CONTROL PROTEIN 2"/>
    <property type="match status" value="1"/>
</dbReference>
<name>A0A0E9NBJ9_SAICN</name>
<feature type="region of interest" description="Disordered" evidence="1">
    <location>
        <begin position="1"/>
        <end position="30"/>
    </location>
</feature>
<dbReference type="PANTHER" id="PTHR47784:SF5">
    <property type="entry name" value="STEROL UPTAKE CONTROL PROTEIN 2"/>
    <property type="match status" value="1"/>
</dbReference>
<dbReference type="InterPro" id="IPR001138">
    <property type="entry name" value="Zn2Cys6_DnaBD"/>
</dbReference>
<dbReference type="PROSITE" id="PS50048">
    <property type="entry name" value="ZN2_CY6_FUNGAL_2"/>
    <property type="match status" value="1"/>
</dbReference>
<dbReference type="STRING" id="698492.A0A0E9NBJ9"/>
<dbReference type="OrthoDB" id="3546279at2759"/>
<reference evidence="3 4" key="1">
    <citation type="journal article" date="2011" name="J. Gen. Appl. Microbiol.">
        <title>Draft genome sequencing of the enigmatic yeast Saitoella complicata.</title>
        <authorList>
            <person name="Nishida H."/>
            <person name="Hamamoto M."/>
            <person name="Sugiyama J."/>
        </authorList>
    </citation>
    <scope>NUCLEOTIDE SEQUENCE [LARGE SCALE GENOMIC DNA]</scope>
    <source>
        <strain evidence="3 4">NRRL Y-17804</strain>
    </source>
</reference>
<evidence type="ECO:0000313" key="4">
    <source>
        <dbReference type="Proteomes" id="UP000033140"/>
    </source>
</evidence>
<evidence type="ECO:0000259" key="2">
    <source>
        <dbReference type="PROSITE" id="PS50048"/>
    </source>
</evidence>
<feature type="compositionally biased region" description="Acidic residues" evidence="1">
    <location>
        <begin position="72"/>
        <end position="81"/>
    </location>
</feature>
<protein>
    <recommendedName>
        <fullName evidence="2">Zn(2)-C6 fungal-type domain-containing protein</fullName>
    </recommendedName>
</protein>
<dbReference type="OMA" id="KRKYHQK"/>
<dbReference type="InterPro" id="IPR053157">
    <property type="entry name" value="Sterol_Uptake_Regulator"/>
</dbReference>
<dbReference type="SUPFAM" id="SSF57701">
    <property type="entry name" value="Zn2/Cys6 DNA-binding domain"/>
    <property type="match status" value="1"/>
</dbReference>
<feature type="domain" description="Zn(2)-C6 fungal-type" evidence="2">
    <location>
        <begin position="30"/>
        <end position="62"/>
    </location>
</feature>
<dbReference type="Gene3D" id="4.10.240.10">
    <property type="entry name" value="Zn(2)-C6 fungal-type DNA-binding domain"/>
    <property type="match status" value="1"/>
</dbReference>
<dbReference type="PROSITE" id="PS00463">
    <property type="entry name" value="ZN2_CY6_FUNGAL_1"/>
    <property type="match status" value="1"/>
</dbReference>
<feature type="compositionally biased region" description="Basic residues" evidence="1">
    <location>
        <begin position="13"/>
        <end position="27"/>
    </location>
</feature>
<evidence type="ECO:0000313" key="3">
    <source>
        <dbReference type="EMBL" id="GAO47214.1"/>
    </source>
</evidence>
<reference evidence="3 4" key="3">
    <citation type="journal article" date="2015" name="Genome Announc.">
        <title>Draft Genome Sequence of the Archiascomycetous Yeast Saitoella complicata.</title>
        <authorList>
            <person name="Yamauchi K."/>
            <person name="Kondo S."/>
            <person name="Hamamoto M."/>
            <person name="Takahashi Y."/>
            <person name="Ogura Y."/>
            <person name="Hayashi T."/>
            <person name="Nishida H."/>
        </authorList>
    </citation>
    <scope>NUCLEOTIDE SEQUENCE [LARGE SCALE GENOMIC DNA]</scope>
    <source>
        <strain evidence="3 4">NRRL Y-17804</strain>
    </source>
</reference>
<sequence>MLESDGDYDNQHASKRPKLKRKSHTKSRTGCSICKARRIKCDEVQPHCANCVRHGSQEECDIESTMRKGEDEREEGEGEDRGDERKEVLVLGFGGGSEGVVKAPARRASATVSHDDGPIRKRRAVEGSRSVALTVSPSTSTGTAALARWTSATIDSASKRLQNAAMGIGSTDGILHPVVNTTSIFGAATTNGFVNTAIPTEPAHSNFTNLSPPGPSSAIFNLYFTTPTNLTISPTALCIPPSPLQLSQLATASPTPSLTPGGGYLSHLRLLHNYISRTAHTLADPHTSGLWLHQIPDLAFGSSTPDGGNSLMHAILALSSAHLDTGNSAPHPSALTLHHRTFAYTTFHQTLISPTPSTAAILMLTSIALAILEVALTRWNSNTSPNAYGEGIAMGWIQGMRSVRGVMGVLRQRGLMGREAFEAIASVAGHGVGGVMEDMGEWERNMPPVLQPLLSNPRYTGAIRQLLWLRQSGAGASLSQILAWPTVLEEEFIRALQEGHHGALLVVREYYGILRGLRQVPWWVEGLKARAGK</sequence>
<dbReference type="RefSeq" id="XP_019023321.1">
    <property type="nucleotide sequence ID" value="XM_019166924.1"/>
</dbReference>
<dbReference type="GO" id="GO:0008270">
    <property type="term" value="F:zinc ion binding"/>
    <property type="evidence" value="ECO:0007669"/>
    <property type="project" value="InterPro"/>
</dbReference>
<reference evidence="3 4" key="2">
    <citation type="journal article" date="2014" name="J. Gen. Appl. Microbiol.">
        <title>The early diverging ascomycetous budding yeast Saitoella complicata has three histone deacetylases belonging to the Clr6, Hos2, and Rpd3 lineages.</title>
        <authorList>
            <person name="Nishida H."/>
            <person name="Matsumoto T."/>
            <person name="Kondo S."/>
            <person name="Hamamoto M."/>
            <person name="Yoshikawa H."/>
        </authorList>
    </citation>
    <scope>NUCLEOTIDE SEQUENCE [LARGE SCALE GENOMIC DNA]</scope>
    <source>
        <strain evidence="3 4">NRRL Y-17804</strain>
    </source>
</reference>
<dbReference type="EMBL" id="BACD03000007">
    <property type="protein sequence ID" value="GAO47214.1"/>
    <property type="molecule type" value="Genomic_DNA"/>
</dbReference>
<gene>
    <name evidence="3" type="ORF">G7K_1424-t1</name>
</gene>
<dbReference type="Proteomes" id="UP000033140">
    <property type="component" value="Unassembled WGS sequence"/>
</dbReference>
<dbReference type="CDD" id="cd00067">
    <property type="entry name" value="GAL4"/>
    <property type="match status" value="1"/>
</dbReference>
<proteinExistence type="predicted"/>